<sequence>MSIPMLHRRRLFQLMAGAAVAPGLGALAPSGQAQAIGRILAMSDLHSAYERTGQLLAALEAEIEGSDAPHLIAIDGDIFEHGNVVSVRSGGVIDWAFLGELPKLAPTVVNLGNHDNDLTPDLHEVVARMRSLGVLVVSNIIDARTGQAYAEAAVTVPLGQRSLRIIGAGTDSLNTYPKASRDWLSIPEPGAWAQANLARLLDDADLMLVMSHAGVAGDRDILPLLPDGALMIGGHNHLLFQHEQGRSAYAHTGSWSNAYTTATLYADGRITVGSTAVNLDAAPSPRIADLIAATLATTLTDEEKAVIGVSPRALTLGETGRAVAAAMARAAGAEAGFIGHTTLGTGLPAGPVTRYAFDAVVRFDGKLMVAEVSPERLAGFMARANQDRPMPLAERSGDFVYGAASDVAGKPTVRLVTTDWCALNQAEYFGATDLVFREVPDARVKAAAAAGLLGGAA</sequence>
<dbReference type="SUPFAM" id="SSF56300">
    <property type="entry name" value="Metallo-dependent phosphatases"/>
    <property type="match status" value="1"/>
</dbReference>
<dbReference type="RefSeq" id="WP_184267393.1">
    <property type="nucleotide sequence ID" value="NZ_JACHKY010000001.1"/>
</dbReference>
<evidence type="ECO:0000313" key="3">
    <source>
        <dbReference type="Proteomes" id="UP000539957"/>
    </source>
</evidence>
<proteinExistence type="predicted"/>
<protein>
    <submittedName>
        <fullName evidence="2">2',3'-cyclic-nucleotide 2'-phosphodiesterase (5'-nucleotidase family)</fullName>
    </submittedName>
</protein>
<gene>
    <name evidence="2" type="ORF">HNP32_000855</name>
</gene>
<dbReference type="InterPro" id="IPR029052">
    <property type="entry name" value="Metallo-depent_PP-like"/>
</dbReference>
<dbReference type="PANTHER" id="PTHR11575:SF24">
    <property type="entry name" value="5'-NUCLEOTIDASE"/>
    <property type="match status" value="1"/>
</dbReference>
<evidence type="ECO:0000259" key="1">
    <source>
        <dbReference type="Pfam" id="PF00149"/>
    </source>
</evidence>
<comment type="caution">
    <text evidence="2">The sequence shown here is derived from an EMBL/GenBank/DDBJ whole genome shotgun (WGS) entry which is preliminary data.</text>
</comment>
<dbReference type="AlphaFoldDB" id="A0A7W7IMP1"/>
<dbReference type="Pfam" id="PF00149">
    <property type="entry name" value="Metallophos"/>
    <property type="match status" value="1"/>
</dbReference>
<dbReference type="Gene3D" id="3.90.780.10">
    <property type="entry name" value="5'-Nucleotidase, C-terminal domain"/>
    <property type="match status" value="1"/>
</dbReference>
<dbReference type="InterPro" id="IPR006311">
    <property type="entry name" value="TAT_signal"/>
</dbReference>
<dbReference type="InterPro" id="IPR036907">
    <property type="entry name" value="5'-Nucleotdase_C_sf"/>
</dbReference>
<reference evidence="2 3" key="1">
    <citation type="submission" date="2020-08" db="EMBL/GenBank/DDBJ databases">
        <title>Functional genomics of gut bacteria from endangered species of beetles.</title>
        <authorList>
            <person name="Carlos-Shanley C."/>
        </authorList>
    </citation>
    <scope>NUCLEOTIDE SEQUENCE [LARGE SCALE GENOMIC DNA]</scope>
    <source>
        <strain evidence="2 3">S00123</strain>
    </source>
</reference>
<dbReference type="Proteomes" id="UP000539957">
    <property type="component" value="Unassembled WGS sequence"/>
</dbReference>
<keyword evidence="3" id="KW-1185">Reference proteome</keyword>
<accession>A0A7W7IMP1</accession>
<dbReference type="GO" id="GO:0016787">
    <property type="term" value="F:hydrolase activity"/>
    <property type="evidence" value="ECO:0007669"/>
    <property type="project" value="InterPro"/>
</dbReference>
<dbReference type="SUPFAM" id="SSF55816">
    <property type="entry name" value="5'-nucleotidase (syn. UDP-sugar hydrolase), C-terminal domain"/>
    <property type="match status" value="1"/>
</dbReference>
<name>A0A7W7IMP1_9CAUL</name>
<feature type="domain" description="Calcineurin-like phosphoesterase" evidence="1">
    <location>
        <begin position="38"/>
        <end position="237"/>
    </location>
</feature>
<dbReference type="GO" id="GO:0009166">
    <property type="term" value="P:nucleotide catabolic process"/>
    <property type="evidence" value="ECO:0007669"/>
    <property type="project" value="InterPro"/>
</dbReference>
<dbReference type="PANTHER" id="PTHR11575">
    <property type="entry name" value="5'-NUCLEOTIDASE-RELATED"/>
    <property type="match status" value="1"/>
</dbReference>
<dbReference type="InterPro" id="IPR006179">
    <property type="entry name" value="5_nucleotidase/apyrase"/>
</dbReference>
<dbReference type="PROSITE" id="PS51318">
    <property type="entry name" value="TAT"/>
    <property type="match status" value="1"/>
</dbReference>
<dbReference type="InterPro" id="IPR004843">
    <property type="entry name" value="Calcineurin-like_PHP"/>
</dbReference>
<dbReference type="Gene3D" id="3.60.21.10">
    <property type="match status" value="1"/>
</dbReference>
<dbReference type="EMBL" id="JACHKY010000001">
    <property type="protein sequence ID" value="MBB4797141.1"/>
    <property type="molecule type" value="Genomic_DNA"/>
</dbReference>
<evidence type="ECO:0000313" key="2">
    <source>
        <dbReference type="EMBL" id="MBB4797141.1"/>
    </source>
</evidence>
<organism evidence="2 3">
    <name type="scientific">Brevundimonas bullata</name>
    <dbReference type="NCBI Taxonomy" id="13160"/>
    <lineage>
        <taxon>Bacteria</taxon>
        <taxon>Pseudomonadati</taxon>
        <taxon>Pseudomonadota</taxon>
        <taxon>Alphaproteobacteria</taxon>
        <taxon>Caulobacterales</taxon>
        <taxon>Caulobacteraceae</taxon>
        <taxon>Brevundimonas</taxon>
    </lineage>
</organism>